<dbReference type="SUPFAM" id="SSF158472">
    <property type="entry name" value="HAMP domain-like"/>
    <property type="match status" value="1"/>
</dbReference>
<feature type="transmembrane region" description="Helical" evidence="6">
    <location>
        <begin position="12"/>
        <end position="31"/>
    </location>
</feature>
<feature type="domain" description="GGDEF" evidence="9">
    <location>
        <begin position="452"/>
        <end position="581"/>
    </location>
</feature>
<dbReference type="Gene3D" id="3.30.450.20">
    <property type="entry name" value="PAS domain"/>
    <property type="match status" value="1"/>
</dbReference>
<dbReference type="Proteomes" id="UP000029228">
    <property type="component" value="Unassembled WGS sequence"/>
</dbReference>
<organism evidence="10 11">
    <name type="scientific">Vibrio maritimus</name>
    <dbReference type="NCBI Taxonomy" id="990268"/>
    <lineage>
        <taxon>Bacteria</taxon>
        <taxon>Pseudomonadati</taxon>
        <taxon>Pseudomonadota</taxon>
        <taxon>Gammaproteobacteria</taxon>
        <taxon>Vibrionales</taxon>
        <taxon>Vibrionaceae</taxon>
        <taxon>Vibrio</taxon>
    </lineage>
</organism>
<dbReference type="EMBL" id="BBMR01000021">
    <property type="protein sequence ID" value="GAL23406.1"/>
    <property type="molecule type" value="Genomic_DNA"/>
</dbReference>
<feature type="transmembrane region" description="Helical" evidence="6">
    <location>
        <begin position="346"/>
        <end position="365"/>
    </location>
</feature>
<sequence>MPGLFTLSLKKALIAPFIAVFLCSVGTILWLQKQRYDDLAMEVGDRQLSSLTTNVVHSLDIYLDKPMTAVETLAHAIEYHQLYTPNDTAKLEAYLRSSFASLNVQSPQIDLMGFGGEQGEFLALRVTKRDGEESEFSLMVKDIGTEDTLNVYASDTRESKVVATISPYDPRERPWYQPVRQQPDATWSKVYTNADEAQEITISALSPVFQSLRGTRELIGVAAIDVQIDTFSRFLNDLDTTHSARVYVVDEHHELIAQSGTGTILDKSGHRRSLSNSESPLLQFLSQSIHNLEPSATQLLAFDDESTTQYIMISPYQSDKRLNWYVAVVISADDLMGNIPVVSNRMLWAGLILGLLGLGMGIVVLNRLTVPLSETAEAAKQIANGSWDYPLPKRNRISEISQLLQSFSSMRSHLQASFHALREQLTRDNLTKLYSRQGFIETCDSLKAQQSSSGTMMLLGINQFRDINDSLGHHYGDVLLTIVAERLKAWVLAENGVLGRVAGDEFAIYLPSITAEQQLCYQHRLRQVFSAPFVVAGEPLSVNISIGITSDCAKADTCLRNAGIALSHAKTESNHVSIYTPVMAEQSKNKTRLLTYLRHAIDHDLFEVYFQPLVDIRSGQPFGAEALLRLRNHQGQFISPLDFIPLAESSGLIKAIGQHMATEAMQTVKTEIDKGALPANFQLHINVSVLELADGDYVEQLSQLLERTRFPVSQLTIEVTESKLADNDPVLLDNMSLIKSLGASIAIDDFGTGYSSLAYLHKLPFDSLKIDKRL</sequence>
<dbReference type="PANTHER" id="PTHR33121:SF70">
    <property type="entry name" value="SIGNALING PROTEIN YKOW"/>
    <property type="match status" value="1"/>
</dbReference>
<feature type="domain" description="EAL" evidence="7">
    <location>
        <begin position="590"/>
        <end position="774"/>
    </location>
</feature>
<dbReference type="InterPro" id="IPR050706">
    <property type="entry name" value="Cyclic-di-GMP_PDE-like"/>
</dbReference>
<evidence type="ECO:0000256" key="2">
    <source>
        <dbReference type="ARBA" id="ARBA00022475"/>
    </source>
</evidence>
<dbReference type="SUPFAM" id="SSF141868">
    <property type="entry name" value="EAL domain-like"/>
    <property type="match status" value="1"/>
</dbReference>
<evidence type="ECO:0000313" key="11">
    <source>
        <dbReference type="Proteomes" id="UP000029228"/>
    </source>
</evidence>
<dbReference type="CDD" id="cd12913">
    <property type="entry name" value="PDC1_MCP_like"/>
    <property type="match status" value="1"/>
</dbReference>
<dbReference type="STRING" id="990268.JCM19235_7042"/>
<proteinExistence type="predicted"/>
<dbReference type="InterPro" id="IPR035919">
    <property type="entry name" value="EAL_sf"/>
</dbReference>
<evidence type="ECO:0000259" key="9">
    <source>
        <dbReference type="PROSITE" id="PS50887"/>
    </source>
</evidence>
<dbReference type="GO" id="GO:0005886">
    <property type="term" value="C:plasma membrane"/>
    <property type="evidence" value="ECO:0007669"/>
    <property type="project" value="UniProtKB-SubCell"/>
</dbReference>
<dbReference type="InterPro" id="IPR043128">
    <property type="entry name" value="Rev_trsase/Diguanyl_cyclase"/>
</dbReference>
<name>A0A090S775_9VIBR</name>
<dbReference type="GO" id="GO:0007165">
    <property type="term" value="P:signal transduction"/>
    <property type="evidence" value="ECO:0007669"/>
    <property type="project" value="InterPro"/>
</dbReference>
<dbReference type="InterPro" id="IPR003660">
    <property type="entry name" value="HAMP_dom"/>
</dbReference>
<dbReference type="PANTHER" id="PTHR33121">
    <property type="entry name" value="CYCLIC DI-GMP PHOSPHODIESTERASE PDEF"/>
    <property type="match status" value="1"/>
</dbReference>
<dbReference type="Pfam" id="PF00672">
    <property type="entry name" value="HAMP"/>
    <property type="match status" value="1"/>
</dbReference>
<evidence type="ECO:0000259" key="7">
    <source>
        <dbReference type="PROSITE" id="PS50883"/>
    </source>
</evidence>
<dbReference type="SMART" id="SM00052">
    <property type="entry name" value="EAL"/>
    <property type="match status" value="1"/>
</dbReference>
<dbReference type="PROSITE" id="PS50885">
    <property type="entry name" value="HAMP"/>
    <property type="match status" value="1"/>
</dbReference>
<dbReference type="SUPFAM" id="SSF55073">
    <property type="entry name" value="Nucleotide cyclase"/>
    <property type="match status" value="1"/>
</dbReference>
<dbReference type="NCBIfam" id="TIGR00254">
    <property type="entry name" value="GGDEF"/>
    <property type="match status" value="1"/>
</dbReference>
<dbReference type="AlphaFoldDB" id="A0A090S775"/>
<reference evidence="10 11" key="1">
    <citation type="submission" date="2014-09" db="EMBL/GenBank/DDBJ databases">
        <title>Vibrio maritimus JCM 19235. (C45) whole genome shotgun sequence.</title>
        <authorList>
            <person name="Sawabe T."/>
            <person name="Meirelles P."/>
            <person name="Nakanishi M."/>
            <person name="Sayaka M."/>
            <person name="Hattori M."/>
            <person name="Ohkuma M."/>
        </authorList>
    </citation>
    <scope>NUCLEOTIDE SEQUENCE [LARGE SCALE GENOMIC DNA]</scope>
    <source>
        <strain evidence="11">JCM19235</strain>
    </source>
</reference>
<keyword evidence="11" id="KW-1185">Reference proteome</keyword>
<dbReference type="InterPro" id="IPR001633">
    <property type="entry name" value="EAL_dom"/>
</dbReference>
<accession>A0A090S775</accession>
<dbReference type="PROSITE" id="PS50887">
    <property type="entry name" value="GGDEF"/>
    <property type="match status" value="1"/>
</dbReference>
<evidence type="ECO:0000256" key="5">
    <source>
        <dbReference type="ARBA" id="ARBA00023136"/>
    </source>
</evidence>
<dbReference type="SMART" id="SM00267">
    <property type="entry name" value="GGDEF"/>
    <property type="match status" value="1"/>
</dbReference>
<evidence type="ECO:0000256" key="1">
    <source>
        <dbReference type="ARBA" id="ARBA00004651"/>
    </source>
</evidence>
<dbReference type="Gene3D" id="6.10.340.10">
    <property type="match status" value="1"/>
</dbReference>
<dbReference type="CDD" id="cd01949">
    <property type="entry name" value="GGDEF"/>
    <property type="match status" value="1"/>
</dbReference>
<evidence type="ECO:0000313" key="10">
    <source>
        <dbReference type="EMBL" id="GAL23406.1"/>
    </source>
</evidence>
<dbReference type="InterPro" id="IPR000160">
    <property type="entry name" value="GGDEF_dom"/>
</dbReference>
<dbReference type="GO" id="GO:0071111">
    <property type="term" value="F:cyclic-guanylate-specific phosphodiesterase activity"/>
    <property type="evidence" value="ECO:0007669"/>
    <property type="project" value="InterPro"/>
</dbReference>
<dbReference type="Pfam" id="PF00990">
    <property type="entry name" value="GGDEF"/>
    <property type="match status" value="1"/>
</dbReference>
<dbReference type="SMART" id="SM00304">
    <property type="entry name" value="HAMP"/>
    <property type="match status" value="1"/>
</dbReference>
<gene>
    <name evidence="10" type="ORF">JCM19235_7042</name>
</gene>
<comment type="subcellular location">
    <subcellularLocation>
        <location evidence="1">Cell membrane</location>
        <topology evidence="1">Multi-pass membrane protein</topology>
    </subcellularLocation>
</comment>
<dbReference type="Gene3D" id="3.20.20.450">
    <property type="entry name" value="EAL domain"/>
    <property type="match status" value="1"/>
</dbReference>
<dbReference type="InterPro" id="IPR033479">
    <property type="entry name" value="dCache_1"/>
</dbReference>
<comment type="caution">
    <text evidence="10">The sequence shown here is derived from an EMBL/GenBank/DDBJ whole genome shotgun (WGS) entry which is preliminary data.</text>
</comment>
<feature type="domain" description="HAMP" evidence="8">
    <location>
        <begin position="366"/>
        <end position="419"/>
    </location>
</feature>
<dbReference type="OrthoDB" id="6635966at2"/>
<dbReference type="PROSITE" id="PS50883">
    <property type="entry name" value="EAL"/>
    <property type="match status" value="1"/>
</dbReference>
<keyword evidence="3 6" id="KW-0812">Transmembrane</keyword>
<evidence type="ECO:0000256" key="4">
    <source>
        <dbReference type="ARBA" id="ARBA00022989"/>
    </source>
</evidence>
<dbReference type="Gene3D" id="3.30.70.270">
    <property type="match status" value="1"/>
</dbReference>
<dbReference type="CDD" id="cd01948">
    <property type="entry name" value="EAL"/>
    <property type="match status" value="1"/>
</dbReference>
<dbReference type="Pfam" id="PF02743">
    <property type="entry name" value="dCache_1"/>
    <property type="match status" value="1"/>
</dbReference>
<evidence type="ECO:0000256" key="3">
    <source>
        <dbReference type="ARBA" id="ARBA00022692"/>
    </source>
</evidence>
<keyword evidence="4 6" id="KW-1133">Transmembrane helix</keyword>
<dbReference type="InterPro" id="IPR029787">
    <property type="entry name" value="Nucleotide_cyclase"/>
</dbReference>
<evidence type="ECO:0000256" key="6">
    <source>
        <dbReference type="SAM" id="Phobius"/>
    </source>
</evidence>
<keyword evidence="2" id="KW-1003">Cell membrane</keyword>
<protein>
    <submittedName>
        <fullName evidence="10">Diguanylate cyclase</fullName>
    </submittedName>
</protein>
<dbReference type="CDD" id="cd06225">
    <property type="entry name" value="HAMP"/>
    <property type="match status" value="1"/>
</dbReference>
<dbReference type="Pfam" id="PF00563">
    <property type="entry name" value="EAL"/>
    <property type="match status" value="1"/>
</dbReference>
<keyword evidence="5 6" id="KW-0472">Membrane</keyword>
<reference evidence="10 11" key="2">
    <citation type="submission" date="2014-09" db="EMBL/GenBank/DDBJ databases">
        <authorList>
            <consortium name="NBRP consortium"/>
            <person name="Sawabe T."/>
            <person name="Meirelles P."/>
            <person name="Nakanishi M."/>
            <person name="Sayaka M."/>
            <person name="Hattori M."/>
            <person name="Ohkuma M."/>
        </authorList>
    </citation>
    <scope>NUCLEOTIDE SEQUENCE [LARGE SCALE GENOMIC DNA]</scope>
    <source>
        <strain evidence="11">JCM19235</strain>
    </source>
</reference>
<evidence type="ECO:0000259" key="8">
    <source>
        <dbReference type="PROSITE" id="PS50885"/>
    </source>
</evidence>